<feature type="region of interest" description="Disordered" evidence="1">
    <location>
        <begin position="1"/>
        <end position="32"/>
    </location>
</feature>
<dbReference type="EMBL" id="HBEG01011912">
    <property type="protein sequence ID" value="CAD8351787.1"/>
    <property type="molecule type" value="Transcribed_RNA"/>
</dbReference>
<accession>A0A7S0A396</accession>
<dbReference type="AlphaFoldDB" id="A0A7S0A396"/>
<proteinExistence type="predicted"/>
<gene>
    <name evidence="2" type="ORF">PBAH0796_LOCUS7154</name>
</gene>
<organism evidence="2">
    <name type="scientific">Pyrodinium bahamense</name>
    <dbReference type="NCBI Taxonomy" id="73915"/>
    <lineage>
        <taxon>Eukaryota</taxon>
        <taxon>Sar</taxon>
        <taxon>Alveolata</taxon>
        <taxon>Dinophyceae</taxon>
        <taxon>Gonyaulacales</taxon>
        <taxon>Pyrocystaceae</taxon>
        <taxon>Pyrodinium</taxon>
    </lineage>
</organism>
<name>A0A7S0A396_9DINO</name>
<evidence type="ECO:0000313" key="2">
    <source>
        <dbReference type="EMBL" id="CAD8351787.1"/>
    </source>
</evidence>
<evidence type="ECO:0000256" key="1">
    <source>
        <dbReference type="SAM" id="MobiDB-lite"/>
    </source>
</evidence>
<sequence length="975" mass="108535">MPAHTVSEYCSFGGDESEGDAEGGAEASREDSAEKGAIVRSLIGELSKNSLDSMAKEIFSLYLCVRWAPSPDFVKTAQGEINAGQLSNKSTSFEHFKSFRFMPLRCSKSVNVYGNSPKLGHTHFDDFEAEMKSLAEWYDTEKSGAVAARLAKMTYDMKHARGTETLEAEAEVFDLDMVEKATRACEGNTKPILADTFNSPSHELLKDCGAVKWWQGKLKDWLSAMPFTSFMSPDDEAAKQAAPENTEQVLMCFGKRVASKLHRREQGSHLLTDQSAVGCHGFWDLETAAKMLRRIVDLWKPPTCQLAAMELSMKIRIMEVIASMNSNLFDALPAMLVEEMTENGEWDGKELQASSGLGIMRGVFNSIVSAFKSARGKYVRLGQLLGSTVVKWVVCPLRPITDEKKLQLLDGALGTEDDLARYYAETAYSKWTGKTDLLPGEACDGAAPGMPRTRKCSLGRMRENMPEPYHDEEFICPIRPLLPASQQVEIFKKKHGLCVMHMNSLQMREAQWYYRGRTPQKKQYNKTENIPKDSFQYVKVLGIKSKPDTDFGIWRDFVTLGRRCTEAEAAATPRWCEAPLVHNAPSVTRDLLSGLEMVGHAAGSAASAAAVASGAVEPSVANHAVQERLGQWFDSRFKGLEAFLRRSYSRWLGKATGRYQRLRERLFSESEAAEFVHSLSFQEEIRKDGADSKGYQKYDRYAVTCPCESFDPEREFGLRYKWSENALDLAGNARDKFEGLLDSTAFRVQLRGDGVLSMRNEETAWMTYFTHVAAAGVGRELPQPVASRNPFLLQLSGALSTHSDAGVRASDLLGFEATFACGTRLEMHGLPLPSKDVPATDALEHSGPKRSFLDCLKTGALENQRLRAESPAEDFLPGEYVVRVTFSEIPTCFHETMTDNIRFANETENPVFKNFLWVTGCKALSAVPEGKMPEDLQAAKRAYTYRGMLLGKGLPMDTLAEVIMDPADFVDELEL</sequence>
<reference evidence="2" key="1">
    <citation type="submission" date="2021-01" db="EMBL/GenBank/DDBJ databases">
        <authorList>
            <person name="Corre E."/>
            <person name="Pelletier E."/>
            <person name="Niang G."/>
            <person name="Scheremetjew M."/>
            <person name="Finn R."/>
            <person name="Kale V."/>
            <person name="Holt S."/>
            <person name="Cochrane G."/>
            <person name="Meng A."/>
            <person name="Brown T."/>
            <person name="Cohen L."/>
        </authorList>
    </citation>
    <scope>NUCLEOTIDE SEQUENCE</scope>
    <source>
        <strain evidence="2">Pbaha01</strain>
    </source>
</reference>
<protein>
    <submittedName>
        <fullName evidence="2">Uncharacterized protein</fullName>
    </submittedName>
</protein>